<dbReference type="Proteomes" id="UP000076727">
    <property type="component" value="Unassembled WGS sequence"/>
</dbReference>
<dbReference type="InterPro" id="IPR021036">
    <property type="entry name" value="Ribosomal_mS45"/>
</dbReference>
<dbReference type="AlphaFoldDB" id="A0A165TCA6"/>
<feature type="non-terminal residue" evidence="1">
    <location>
        <position position="1"/>
    </location>
</feature>
<keyword evidence="2" id="KW-1185">Reference proteome</keyword>
<accession>A0A165TCA6</accession>
<name>A0A165TCA6_9APHY</name>
<dbReference type="PANTHER" id="PTHR28158">
    <property type="entry name" value="37S RIBOSOMAL PROTEIN S35, MITOCHONDRIAL"/>
    <property type="match status" value="1"/>
</dbReference>
<organism evidence="1 2">
    <name type="scientific">Daedalea quercina L-15889</name>
    <dbReference type="NCBI Taxonomy" id="1314783"/>
    <lineage>
        <taxon>Eukaryota</taxon>
        <taxon>Fungi</taxon>
        <taxon>Dikarya</taxon>
        <taxon>Basidiomycota</taxon>
        <taxon>Agaricomycotina</taxon>
        <taxon>Agaricomycetes</taxon>
        <taxon>Polyporales</taxon>
        <taxon>Fomitopsis</taxon>
    </lineage>
</organism>
<dbReference type="OrthoDB" id="10052321at2759"/>
<evidence type="ECO:0000313" key="1">
    <source>
        <dbReference type="EMBL" id="KZT73225.1"/>
    </source>
</evidence>
<feature type="non-terminal residue" evidence="1">
    <location>
        <position position="71"/>
    </location>
</feature>
<dbReference type="GO" id="GO:0005763">
    <property type="term" value="C:mitochondrial small ribosomal subunit"/>
    <property type="evidence" value="ECO:0007669"/>
    <property type="project" value="TreeGrafter"/>
</dbReference>
<dbReference type="Pfam" id="PF12298">
    <property type="entry name" value="Bot1p"/>
    <property type="match status" value="1"/>
</dbReference>
<dbReference type="GO" id="GO:0003735">
    <property type="term" value="F:structural constituent of ribosome"/>
    <property type="evidence" value="ECO:0007669"/>
    <property type="project" value="TreeGrafter"/>
</dbReference>
<sequence length="71" mass="8334">GKLYRDPVRPRNWIGGKPFPLNPSFKPPTPLSDRLRTQIYDEYMTNPKLYSVRVLSERYGVSIQRVDAILR</sequence>
<dbReference type="PANTHER" id="PTHR28158:SF1">
    <property type="entry name" value="SMALL RIBOSOMAL SUBUNIT PROTEIN MS45"/>
    <property type="match status" value="1"/>
</dbReference>
<dbReference type="GO" id="GO:0032543">
    <property type="term" value="P:mitochondrial translation"/>
    <property type="evidence" value="ECO:0007669"/>
    <property type="project" value="TreeGrafter"/>
</dbReference>
<gene>
    <name evidence="1" type="ORF">DAEQUDRAFT_646590</name>
</gene>
<evidence type="ECO:0000313" key="2">
    <source>
        <dbReference type="Proteomes" id="UP000076727"/>
    </source>
</evidence>
<protein>
    <submittedName>
        <fullName evidence="1">Uncharacterized protein</fullName>
    </submittedName>
</protein>
<proteinExistence type="predicted"/>
<reference evidence="1 2" key="1">
    <citation type="journal article" date="2016" name="Mol. Biol. Evol.">
        <title>Comparative Genomics of Early-Diverging Mushroom-Forming Fungi Provides Insights into the Origins of Lignocellulose Decay Capabilities.</title>
        <authorList>
            <person name="Nagy L.G."/>
            <person name="Riley R."/>
            <person name="Tritt A."/>
            <person name="Adam C."/>
            <person name="Daum C."/>
            <person name="Floudas D."/>
            <person name="Sun H."/>
            <person name="Yadav J.S."/>
            <person name="Pangilinan J."/>
            <person name="Larsson K.H."/>
            <person name="Matsuura K."/>
            <person name="Barry K."/>
            <person name="Labutti K."/>
            <person name="Kuo R."/>
            <person name="Ohm R.A."/>
            <person name="Bhattacharya S.S."/>
            <person name="Shirouzu T."/>
            <person name="Yoshinaga Y."/>
            <person name="Martin F.M."/>
            <person name="Grigoriev I.V."/>
            <person name="Hibbett D.S."/>
        </authorList>
    </citation>
    <scope>NUCLEOTIDE SEQUENCE [LARGE SCALE GENOMIC DNA]</scope>
    <source>
        <strain evidence="1 2">L-15889</strain>
    </source>
</reference>
<dbReference type="EMBL" id="KV429037">
    <property type="protein sequence ID" value="KZT73225.1"/>
    <property type="molecule type" value="Genomic_DNA"/>
</dbReference>